<accession>A0A9D2N399</accession>
<evidence type="ECO:0000313" key="2">
    <source>
        <dbReference type="Proteomes" id="UP000823910"/>
    </source>
</evidence>
<dbReference type="Gene3D" id="2.60.120.260">
    <property type="entry name" value="Galactose-binding domain-like"/>
    <property type="match status" value="1"/>
</dbReference>
<gene>
    <name evidence="1" type="ORF">H9704_14530</name>
</gene>
<reference evidence="1" key="2">
    <citation type="submission" date="2021-04" db="EMBL/GenBank/DDBJ databases">
        <authorList>
            <person name="Gilroy R."/>
        </authorList>
    </citation>
    <scope>NUCLEOTIDE SEQUENCE</scope>
    <source>
        <strain evidence="1">CHK180-15479</strain>
    </source>
</reference>
<dbReference type="InterPro" id="IPR008979">
    <property type="entry name" value="Galactose-bd-like_sf"/>
</dbReference>
<reference evidence="1" key="1">
    <citation type="journal article" date="2021" name="PeerJ">
        <title>Extensive microbial diversity within the chicken gut microbiome revealed by metagenomics and culture.</title>
        <authorList>
            <person name="Gilroy R."/>
            <person name="Ravi A."/>
            <person name="Getino M."/>
            <person name="Pursley I."/>
            <person name="Horton D.L."/>
            <person name="Alikhan N.F."/>
            <person name="Baker D."/>
            <person name="Gharbi K."/>
            <person name="Hall N."/>
            <person name="Watson M."/>
            <person name="Adriaenssens E.M."/>
            <person name="Foster-Nyarko E."/>
            <person name="Jarju S."/>
            <person name="Secka A."/>
            <person name="Antonio M."/>
            <person name="Oren A."/>
            <person name="Chaudhuri R.R."/>
            <person name="La Ragione R."/>
            <person name="Hildebrand F."/>
            <person name="Pallen M.J."/>
        </authorList>
    </citation>
    <scope>NUCLEOTIDE SEQUENCE</scope>
    <source>
        <strain evidence="1">CHK180-15479</strain>
    </source>
</reference>
<comment type="caution">
    <text evidence="1">The sequence shown here is derived from an EMBL/GenBank/DDBJ whole genome shotgun (WGS) entry which is preliminary data.</text>
</comment>
<dbReference type="SUPFAM" id="SSF49785">
    <property type="entry name" value="Galactose-binding domain-like"/>
    <property type="match status" value="1"/>
</dbReference>
<dbReference type="AlphaFoldDB" id="A0A9D2N399"/>
<protein>
    <submittedName>
        <fullName evidence="1">Carbohydrate-binding protein</fullName>
    </submittedName>
</protein>
<sequence length="262" mass="29702">MVAEIVGNDGASKASAQGENRAVLVWKGAYEPGDRIRFQAEETGCFYVIQADDVLGESLVYLTAKELEFEIPFEEKKTSYNPKAFAGDIHYLYIRKARPEEWEGCRNLALNPMDQHGDRGCFPHAWANVETRGEAVFAARNAIDGVTANASHGAWPYESWGINRRDDAEFTLEFGRPVDIKEIVLHTRADFPHDNWWIRADIEFSDGSVEQVSMEKSSEPHPFSIKREKITWLKLKNLIKADDPSPFPALTQIEVWGRESGR</sequence>
<proteinExistence type="predicted"/>
<name>A0A9D2N399_9FIRM</name>
<dbReference type="EMBL" id="DWWT01000080">
    <property type="protein sequence ID" value="HJC07336.1"/>
    <property type="molecule type" value="Genomic_DNA"/>
</dbReference>
<dbReference type="Proteomes" id="UP000823910">
    <property type="component" value="Unassembled WGS sequence"/>
</dbReference>
<organism evidence="1 2">
    <name type="scientific">Candidatus Enterocloster excrementipullorum</name>
    <dbReference type="NCBI Taxonomy" id="2838559"/>
    <lineage>
        <taxon>Bacteria</taxon>
        <taxon>Bacillati</taxon>
        <taxon>Bacillota</taxon>
        <taxon>Clostridia</taxon>
        <taxon>Lachnospirales</taxon>
        <taxon>Lachnospiraceae</taxon>
        <taxon>Enterocloster</taxon>
    </lineage>
</organism>
<evidence type="ECO:0000313" key="1">
    <source>
        <dbReference type="EMBL" id="HJC07336.1"/>
    </source>
</evidence>